<reference evidence="2 3" key="1">
    <citation type="submission" date="2017-01" db="EMBL/GenBank/DDBJ databases">
        <authorList>
            <person name="Mah S.A."/>
            <person name="Swanson W.J."/>
            <person name="Moy G.W."/>
            <person name="Vacquier V.D."/>
        </authorList>
    </citation>
    <scope>NUCLEOTIDE SEQUENCE [LARGE SCALE GENOMIC DNA]</scope>
    <source>
        <strain evidence="2 3">DCY110</strain>
    </source>
</reference>
<dbReference type="InterPro" id="IPR004360">
    <property type="entry name" value="Glyas_Fos-R_dOase_dom"/>
</dbReference>
<organism evidence="2 3">
    <name type="scientific">Rhodoferax koreensis</name>
    <dbReference type="NCBI Taxonomy" id="1842727"/>
    <lineage>
        <taxon>Bacteria</taxon>
        <taxon>Pseudomonadati</taxon>
        <taxon>Pseudomonadota</taxon>
        <taxon>Betaproteobacteria</taxon>
        <taxon>Burkholderiales</taxon>
        <taxon>Comamonadaceae</taxon>
        <taxon>Rhodoferax</taxon>
    </lineage>
</organism>
<gene>
    <name evidence="2" type="ORF">RD110_22785</name>
</gene>
<dbReference type="InterPro" id="IPR037523">
    <property type="entry name" value="VOC_core"/>
</dbReference>
<proteinExistence type="predicted"/>
<sequence length="304" mass="32737">MTSPWIGGLRSVALNVPDLARAEDFYTRVWHLDVAAREAGALYLRGTGADHHLLALHQGGPSVEIRQVTLRARNPAALDAIALAAVAAGGRVAKPLAALAEPAGGIGLTIRDAAGRLIQVVHGDAQHADAHEAKDRPIRLAHAVLNSHDVEATRRFFEQALGFTLADRTRIMAFLNCASDHHSIALGDTDNDALNHIAFVMPDLESVMRGGGRMRDAGHEIEWGPGRHGPGDNAFNYFIGPFGEVIEYTAEVEQIDDSYKAGGPDDWQWPPGRVDQWGISQPPSPRLKAAQRQVFFVQTPAAAG</sequence>
<evidence type="ECO:0000313" key="2">
    <source>
        <dbReference type="EMBL" id="APW39680.1"/>
    </source>
</evidence>
<dbReference type="Gene3D" id="3.10.180.10">
    <property type="entry name" value="2,3-Dihydroxybiphenyl 1,2-Dioxygenase, domain 1"/>
    <property type="match status" value="2"/>
</dbReference>
<keyword evidence="3" id="KW-1185">Reference proteome</keyword>
<dbReference type="OrthoDB" id="5430221at2"/>
<name>A0A1P8K0Z2_9BURK</name>
<dbReference type="SUPFAM" id="SSF54593">
    <property type="entry name" value="Glyoxalase/Bleomycin resistance protein/Dihydroxybiphenyl dioxygenase"/>
    <property type="match status" value="1"/>
</dbReference>
<dbReference type="STRING" id="1842727.RD110_22785"/>
<evidence type="ECO:0000313" key="3">
    <source>
        <dbReference type="Proteomes" id="UP000186609"/>
    </source>
</evidence>
<feature type="domain" description="VOC" evidence="1">
    <location>
        <begin position="8"/>
        <end position="123"/>
    </location>
</feature>
<feature type="domain" description="VOC" evidence="1">
    <location>
        <begin position="139"/>
        <end position="251"/>
    </location>
</feature>
<dbReference type="AlphaFoldDB" id="A0A1P8K0Z2"/>
<dbReference type="KEGG" id="rhy:RD110_22785"/>
<dbReference type="PROSITE" id="PS51819">
    <property type="entry name" value="VOC"/>
    <property type="match status" value="2"/>
</dbReference>
<dbReference type="Proteomes" id="UP000186609">
    <property type="component" value="Chromosome"/>
</dbReference>
<dbReference type="Pfam" id="PF00903">
    <property type="entry name" value="Glyoxalase"/>
    <property type="match status" value="2"/>
</dbReference>
<accession>A0A1P8K0Z2</accession>
<protein>
    <submittedName>
        <fullName evidence="2">Glyoxalase</fullName>
    </submittedName>
</protein>
<dbReference type="EMBL" id="CP019236">
    <property type="protein sequence ID" value="APW39680.1"/>
    <property type="molecule type" value="Genomic_DNA"/>
</dbReference>
<dbReference type="RefSeq" id="WP_076202216.1">
    <property type="nucleotide sequence ID" value="NZ_CP019236.1"/>
</dbReference>
<evidence type="ECO:0000259" key="1">
    <source>
        <dbReference type="PROSITE" id="PS51819"/>
    </source>
</evidence>
<dbReference type="InterPro" id="IPR029068">
    <property type="entry name" value="Glyas_Bleomycin-R_OHBP_Dase"/>
</dbReference>